<accession>A0AAD1XDK4</accession>
<evidence type="ECO:0000313" key="2">
    <source>
        <dbReference type="Proteomes" id="UP001295684"/>
    </source>
</evidence>
<gene>
    <name evidence="1" type="ORF">ECRASSUSDP1_LOCUS8369</name>
</gene>
<dbReference type="Proteomes" id="UP001295684">
    <property type="component" value="Unassembled WGS sequence"/>
</dbReference>
<organism evidence="1 2">
    <name type="scientific">Euplotes crassus</name>
    <dbReference type="NCBI Taxonomy" id="5936"/>
    <lineage>
        <taxon>Eukaryota</taxon>
        <taxon>Sar</taxon>
        <taxon>Alveolata</taxon>
        <taxon>Ciliophora</taxon>
        <taxon>Intramacronucleata</taxon>
        <taxon>Spirotrichea</taxon>
        <taxon>Hypotrichia</taxon>
        <taxon>Euplotida</taxon>
        <taxon>Euplotidae</taxon>
        <taxon>Moneuplotes</taxon>
    </lineage>
</organism>
<dbReference type="AlphaFoldDB" id="A0AAD1XDK4"/>
<name>A0AAD1XDK4_EUPCR</name>
<keyword evidence="2" id="KW-1185">Reference proteome</keyword>
<proteinExistence type="predicted"/>
<reference evidence="1" key="1">
    <citation type="submission" date="2023-07" db="EMBL/GenBank/DDBJ databases">
        <authorList>
            <consortium name="AG Swart"/>
            <person name="Singh M."/>
            <person name="Singh A."/>
            <person name="Seah K."/>
            <person name="Emmerich C."/>
        </authorList>
    </citation>
    <scope>NUCLEOTIDE SEQUENCE</scope>
    <source>
        <strain evidence="1">DP1</strain>
    </source>
</reference>
<dbReference type="EMBL" id="CAMPGE010008185">
    <property type="protein sequence ID" value="CAI2367092.1"/>
    <property type="molecule type" value="Genomic_DNA"/>
</dbReference>
<protein>
    <submittedName>
        <fullName evidence="1">Uncharacterized protein</fullName>
    </submittedName>
</protein>
<evidence type="ECO:0000313" key="1">
    <source>
        <dbReference type="EMBL" id="CAI2367092.1"/>
    </source>
</evidence>
<sequence>MLTFYLTKHKRPLMKNIASKSKLRTIRTQPGANKAEFHSSCIPSEKGCITKIQALQVKSLSQFYKLSNDDQSKKCKKNKKLFKLLGNSSIGSKTKVRAPSESCLDIDAFSYSLKNLIDNHNNSAHEQFDERSRLNQAARKADLDSRMSFKNYQDYIEEEKMRVNNSIYFKKRPRSLFKGRIPKPSSKRYFSLRQSKKIDDKKIIIVMSKSKQTRELQTQTKEELYNFKSNNEGAYHSKIYLCRGNKLKTSQSYSSFWVNPVQSTGELKIERCVKVKPPSKQSLEYTAKKRKNYISQSNMQFISPAVLHQKEPSKGRKPLSSSLFNYLKAMKNRRNIRFVKVNPKISTKLKKNACTQNHPYKGPLKLESDVKENWQRLKNFKLEIDTRAKKLSQSQKENRNIPEKSIDNTNLLIDTIDDGQQSGEWDQVFGTNANSETFVTNLR</sequence>
<comment type="caution">
    <text evidence="1">The sequence shown here is derived from an EMBL/GenBank/DDBJ whole genome shotgun (WGS) entry which is preliminary data.</text>
</comment>